<feature type="transmembrane region" description="Helical" evidence="1">
    <location>
        <begin position="290"/>
        <end position="308"/>
    </location>
</feature>
<feature type="transmembrane region" description="Helical" evidence="1">
    <location>
        <begin position="346"/>
        <end position="365"/>
    </location>
</feature>
<keyword evidence="1" id="KW-1133">Transmembrane helix</keyword>
<keyword evidence="3" id="KW-1185">Reference proteome</keyword>
<feature type="transmembrane region" description="Helical" evidence="1">
    <location>
        <begin position="153"/>
        <end position="171"/>
    </location>
</feature>
<feature type="transmembrane region" description="Helical" evidence="1">
    <location>
        <begin position="176"/>
        <end position="192"/>
    </location>
</feature>
<dbReference type="EMBL" id="CP000612">
    <property type="protein sequence ID" value="ABO51544.1"/>
    <property type="molecule type" value="Genomic_DNA"/>
</dbReference>
<evidence type="ECO:0000256" key="1">
    <source>
        <dbReference type="SAM" id="Phobius"/>
    </source>
</evidence>
<dbReference type="NCBIfam" id="TIGR04370">
    <property type="entry name" value="glyco_rpt_poly"/>
    <property type="match status" value="1"/>
</dbReference>
<keyword evidence="1" id="KW-0812">Transmembrane</keyword>
<evidence type="ECO:0008006" key="4">
    <source>
        <dbReference type="Google" id="ProtNLM"/>
    </source>
</evidence>
<evidence type="ECO:0000313" key="3">
    <source>
        <dbReference type="Proteomes" id="UP000001556"/>
    </source>
</evidence>
<gene>
    <name evidence="2" type="ordered locus">Dred_3042</name>
</gene>
<proteinExistence type="predicted"/>
<accession>A4J8Z1</accession>
<sequence>MSYIAISMCFAIGSFGYIGARKIYSPIVTFSCFFGFLMLFARLQLYGLYSVSDTVYFYIILGVVAFTVGALFANKIKLPCVKLSDKNFSDKYYWIAVVICLAGLIVNYKVILIYFTQGLNIADIYNMMARTVGGEETLLTNTYSHVEEIMQQYIGYPLLYMLVPMSILMYFEKRKSKYLIVAIGLFLIRFLVDFRRTYLVNIIIFVVIIAFIESKKGFNFIKRHKWKFITAIVMLVIAFIVVSRVRRGEDSYSFSYNLYTYYVGSIPYFDQRIQLWQASNSQFTYGFTSFRGIFAPFFSVFGLIFGLSEPAAFSRATDVVHSLHNIVLYITSGHRFNSYATVFFEFYADGGVIGIVIGSWIYGYIAQRLYRKLILQGNVRDKYRYAYFFSTFIMFSVLHFNFMVVCYAWPLIIDRLVFTNKQLNK</sequence>
<dbReference type="KEGG" id="drm:Dred_3042"/>
<feature type="transmembrane region" description="Helical" evidence="1">
    <location>
        <begin position="55"/>
        <end position="73"/>
    </location>
</feature>
<dbReference type="STRING" id="349161.Dred_3042"/>
<organism evidence="2 3">
    <name type="scientific">Desulforamulus reducens (strain ATCC BAA-1160 / DSM 100696 / MI-1)</name>
    <name type="common">Desulfotomaculum reducens</name>
    <dbReference type="NCBI Taxonomy" id="349161"/>
    <lineage>
        <taxon>Bacteria</taxon>
        <taxon>Bacillati</taxon>
        <taxon>Bacillota</taxon>
        <taxon>Clostridia</taxon>
        <taxon>Eubacteriales</taxon>
        <taxon>Peptococcaceae</taxon>
        <taxon>Desulforamulus</taxon>
    </lineage>
</organism>
<evidence type="ECO:0000313" key="2">
    <source>
        <dbReference type="EMBL" id="ABO51544.1"/>
    </source>
</evidence>
<dbReference type="Proteomes" id="UP000001556">
    <property type="component" value="Chromosome"/>
</dbReference>
<keyword evidence="1" id="KW-0472">Membrane</keyword>
<name>A4J8Z1_DESRM</name>
<dbReference type="AlphaFoldDB" id="A4J8Z1"/>
<feature type="transmembrane region" description="Helical" evidence="1">
    <location>
        <begin position="23"/>
        <end position="43"/>
    </location>
</feature>
<feature type="transmembrane region" description="Helical" evidence="1">
    <location>
        <begin position="226"/>
        <end position="245"/>
    </location>
</feature>
<protein>
    <recommendedName>
        <fullName evidence="4">Oligosaccharide repeat unit polymerase</fullName>
    </recommendedName>
</protein>
<dbReference type="RefSeq" id="WP_011879333.1">
    <property type="nucleotide sequence ID" value="NC_009253.1"/>
</dbReference>
<reference evidence="2 3" key="1">
    <citation type="submission" date="2007-03" db="EMBL/GenBank/DDBJ databases">
        <title>Complete sequence of Desulfotomaculum reducens MI-1.</title>
        <authorList>
            <consortium name="US DOE Joint Genome Institute"/>
            <person name="Copeland A."/>
            <person name="Lucas S."/>
            <person name="Lapidus A."/>
            <person name="Barry K."/>
            <person name="Detter J.C."/>
            <person name="Glavina del Rio T."/>
            <person name="Hammon N."/>
            <person name="Israni S."/>
            <person name="Dalin E."/>
            <person name="Tice H."/>
            <person name="Pitluck S."/>
            <person name="Sims D."/>
            <person name="Brettin T."/>
            <person name="Bruce D."/>
            <person name="Han C."/>
            <person name="Tapia R."/>
            <person name="Schmutz J."/>
            <person name="Larimer F."/>
            <person name="Land M."/>
            <person name="Hauser L."/>
            <person name="Kyrpides N."/>
            <person name="Kim E."/>
            <person name="Tebo B.M."/>
            <person name="Richardson P."/>
        </authorList>
    </citation>
    <scope>NUCLEOTIDE SEQUENCE [LARGE SCALE GENOMIC DNA]</scope>
    <source>
        <strain evidence="2 3">MI-1</strain>
    </source>
</reference>
<dbReference type="eggNOG" id="ENOG5033BBE">
    <property type="taxonomic scope" value="Bacteria"/>
</dbReference>
<feature type="transmembrane region" description="Helical" evidence="1">
    <location>
        <begin position="198"/>
        <end position="214"/>
    </location>
</feature>
<feature type="transmembrane region" description="Helical" evidence="1">
    <location>
        <begin position="93"/>
        <end position="115"/>
    </location>
</feature>
<dbReference type="OrthoDB" id="2962842at2"/>
<dbReference type="HOGENOM" id="CLU_049424_0_0_9"/>
<feature type="transmembrane region" description="Helical" evidence="1">
    <location>
        <begin position="386"/>
        <end position="412"/>
    </location>
</feature>